<reference evidence="6" key="1">
    <citation type="submission" date="2016-10" db="EMBL/GenBank/DDBJ databases">
        <authorList>
            <person name="Varghese N."/>
            <person name="Submissions S."/>
        </authorList>
    </citation>
    <scope>NUCLEOTIDE SEQUENCE [LARGE SCALE GENOMIC DNA]</scope>
    <source>
        <strain evidence="6">DSM 45237</strain>
    </source>
</reference>
<organism evidence="5 6">
    <name type="scientific">Jiangella alba</name>
    <dbReference type="NCBI Taxonomy" id="561176"/>
    <lineage>
        <taxon>Bacteria</taxon>
        <taxon>Bacillati</taxon>
        <taxon>Actinomycetota</taxon>
        <taxon>Actinomycetes</taxon>
        <taxon>Jiangellales</taxon>
        <taxon>Jiangellaceae</taxon>
        <taxon>Jiangella</taxon>
    </lineage>
</organism>
<evidence type="ECO:0000256" key="4">
    <source>
        <dbReference type="RuleBase" id="RU000363"/>
    </source>
</evidence>
<dbReference type="PRINTS" id="PR00081">
    <property type="entry name" value="GDHRDH"/>
</dbReference>
<comment type="similarity">
    <text evidence="1 4">Belongs to the short-chain dehydrogenases/reductases (SDR) family.</text>
</comment>
<dbReference type="PANTHER" id="PTHR24321:SF8">
    <property type="entry name" value="ESTRADIOL 17-BETA-DEHYDROGENASE 8-RELATED"/>
    <property type="match status" value="1"/>
</dbReference>
<evidence type="ECO:0000313" key="5">
    <source>
        <dbReference type="EMBL" id="SEF18870.1"/>
    </source>
</evidence>
<dbReference type="InterPro" id="IPR002347">
    <property type="entry name" value="SDR_fam"/>
</dbReference>
<keyword evidence="3" id="KW-0520">NAD</keyword>
<evidence type="ECO:0000256" key="3">
    <source>
        <dbReference type="ARBA" id="ARBA00023027"/>
    </source>
</evidence>
<dbReference type="EMBL" id="FNUC01000004">
    <property type="protein sequence ID" value="SEF18870.1"/>
    <property type="molecule type" value="Genomic_DNA"/>
</dbReference>
<dbReference type="PRINTS" id="PR00080">
    <property type="entry name" value="SDRFAMILY"/>
</dbReference>
<dbReference type="NCBIfam" id="NF009467">
    <property type="entry name" value="PRK12826.1-3"/>
    <property type="match status" value="1"/>
</dbReference>
<dbReference type="GO" id="GO:0016491">
    <property type="term" value="F:oxidoreductase activity"/>
    <property type="evidence" value="ECO:0007669"/>
    <property type="project" value="UniProtKB-KW"/>
</dbReference>
<evidence type="ECO:0000256" key="1">
    <source>
        <dbReference type="ARBA" id="ARBA00006484"/>
    </source>
</evidence>
<proteinExistence type="inferred from homology"/>
<dbReference type="RefSeq" id="WP_069111371.1">
    <property type="nucleotide sequence ID" value="NZ_FNUC01000004.1"/>
</dbReference>
<name>A0A1H5PYD7_9ACTN</name>
<dbReference type="OrthoDB" id="5173603at2"/>
<accession>A0A1H5PYD7</accession>
<evidence type="ECO:0000313" key="6">
    <source>
        <dbReference type="Proteomes" id="UP000181980"/>
    </source>
</evidence>
<dbReference type="NCBIfam" id="TIGR03971">
    <property type="entry name" value="SDR_subfam_1"/>
    <property type="match status" value="1"/>
</dbReference>
<evidence type="ECO:0000256" key="2">
    <source>
        <dbReference type="ARBA" id="ARBA00023002"/>
    </source>
</evidence>
<dbReference type="AlphaFoldDB" id="A0A1H5PYD7"/>
<dbReference type="InterPro" id="IPR020904">
    <property type="entry name" value="Sc_DH/Rdtase_CS"/>
</dbReference>
<dbReference type="InterPro" id="IPR023985">
    <property type="entry name" value="SDR_subfam_1"/>
</dbReference>
<keyword evidence="2" id="KW-0560">Oxidoreductase</keyword>
<dbReference type="InterPro" id="IPR036291">
    <property type="entry name" value="NAD(P)-bd_dom_sf"/>
</dbReference>
<dbReference type="PROSITE" id="PS00061">
    <property type="entry name" value="ADH_SHORT"/>
    <property type="match status" value="1"/>
</dbReference>
<dbReference type="Gene3D" id="3.40.50.720">
    <property type="entry name" value="NAD(P)-binding Rossmann-like Domain"/>
    <property type="match status" value="1"/>
</dbReference>
<keyword evidence="6" id="KW-1185">Reference proteome</keyword>
<dbReference type="CDD" id="cd05233">
    <property type="entry name" value="SDR_c"/>
    <property type="match status" value="1"/>
</dbReference>
<dbReference type="SUPFAM" id="SSF51735">
    <property type="entry name" value="NAD(P)-binding Rossmann-fold domains"/>
    <property type="match status" value="1"/>
</dbReference>
<dbReference type="Pfam" id="PF00106">
    <property type="entry name" value="adh_short"/>
    <property type="match status" value="1"/>
</dbReference>
<sequence>MTDLSGKVALISGAARGQGRSHALALSRAGARIVGFDLCEQIPATKIPMSSPADLEETRKLVEAAGGEMLAVRADVRDSAQTSAVVDQAMDRFGRIDIVVANAGIDSIDATIDMSDEAWDAVIDVNLTGVFRTIRPALRPMIEAGRGGSIIVTSSCAGLTPYPNHVHYGAAKYGVIGVTQCLALELAAHRIRVNALAPSAVGTDLALNPVLFKLFTGKADATAEDAAPIFQSLNLIERPWLEPEEVSNAVVWLSGDETRAITGIVLPLDLGFMIKGPFNARDAAMRLDGSSSEGLVS</sequence>
<dbReference type="FunFam" id="3.40.50.720:FF:000084">
    <property type="entry name" value="Short-chain dehydrogenase reductase"/>
    <property type="match status" value="1"/>
</dbReference>
<gene>
    <name evidence="5" type="ORF">SAMN04488561_6941</name>
</gene>
<dbReference type="STRING" id="561176.SAMN04488561_6941"/>
<protein>
    <submittedName>
        <fullName evidence="5">(+)-trans-carveol dehydrogenase</fullName>
    </submittedName>
</protein>
<dbReference type="Proteomes" id="UP000181980">
    <property type="component" value="Unassembled WGS sequence"/>
</dbReference>
<dbReference type="PANTHER" id="PTHR24321">
    <property type="entry name" value="DEHYDROGENASES, SHORT CHAIN"/>
    <property type="match status" value="1"/>
</dbReference>